<dbReference type="STRING" id="162209.IJ22_27500"/>
<dbReference type="InterPro" id="IPR036390">
    <property type="entry name" value="WH_DNA-bd_sf"/>
</dbReference>
<dbReference type="GO" id="GO:0003677">
    <property type="term" value="F:DNA binding"/>
    <property type="evidence" value="ECO:0007669"/>
    <property type="project" value="UniProtKB-KW"/>
</dbReference>
<protein>
    <submittedName>
        <fullName evidence="5">DeoR family transcriptional regulator</fullName>
    </submittedName>
</protein>
<dbReference type="SUPFAM" id="SSF100950">
    <property type="entry name" value="NagB/RpiA/CoA transferase-like"/>
    <property type="match status" value="1"/>
</dbReference>
<reference evidence="5 6" key="2">
    <citation type="journal article" date="2016" name="Genome Announc.">
        <title>Complete Genome Sequences of Two Interactive Moderate Thermophiles, Paenibacillus napthalenovorans 32O-Y and Paenibacillus sp. 32O-W.</title>
        <authorList>
            <person name="Butler R.R.III."/>
            <person name="Wang J."/>
            <person name="Stark B.C."/>
            <person name="Pombert J.F."/>
        </authorList>
    </citation>
    <scope>NUCLEOTIDE SEQUENCE [LARGE SCALE GENOMIC DNA]</scope>
    <source>
        <strain evidence="5 6">32O-Y</strain>
    </source>
</reference>
<keyword evidence="6" id="KW-1185">Reference proteome</keyword>
<proteinExistence type="predicted"/>
<dbReference type="Gene3D" id="1.10.10.10">
    <property type="entry name" value="Winged helix-like DNA-binding domain superfamily/Winged helix DNA-binding domain"/>
    <property type="match status" value="1"/>
</dbReference>
<dbReference type="SMART" id="SM00420">
    <property type="entry name" value="HTH_DEOR"/>
    <property type="match status" value="1"/>
</dbReference>
<evidence type="ECO:0000313" key="6">
    <source>
        <dbReference type="Proteomes" id="UP000061660"/>
    </source>
</evidence>
<dbReference type="Pfam" id="PF00455">
    <property type="entry name" value="DeoRC"/>
    <property type="match status" value="1"/>
</dbReference>
<dbReference type="KEGG" id="pnp:IJ22_27500"/>
<dbReference type="InterPro" id="IPR014036">
    <property type="entry name" value="DeoR-like_C"/>
</dbReference>
<name>A0A0U2VIA2_9BACL</name>
<keyword evidence="1" id="KW-0805">Transcription regulation</keyword>
<evidence type="ECO:0000256" key="3">
    <source>
        <dbReference type="ARBA" id="ARBA00023163"/>
    </source>
</evidence>
<evidence type="ECO:0000256" key="2">
    <source>
        <dbReference type="ARBA" id="ARBA00023125"/>
    </source>
</evidence>
<evidence type="ECO:0000313" key="5">
    <source>
        <dbReference type="EMBL" id="ALS23123.1"/>
    </source>
</evidence>
<dbReference type="OrthoDB" id="9797223at2"/>
<dbReference type="RefSeq" id="WP_062409174.1">
    <property type="nucleotide sequence ID" value="NZ_CP013652.1"/>
</dbReference>
<dbReference type="AlphaFoldDB" id="A0A0U2VIA2"/>
<dbReference type="InterPro" id="IPR018356">
    <property type="entry name" value="Tscrpt_reg_HTH_DeoR_CS"/>
</dbReference>
<dbReference type="InterPro" id="IPR036388">
    <property type="entry name" value="WH-like_DNA-bd_sf"/>
</dbReference>
<keyword evidence="2" id="KW-0238">DNA-binding</keyword>
<sequence length="256" mass="27900">MAIAREEKILEILQKNGTVSVNELIDILQVSPATVRRDLERLEQKNKLRRTYGGAIDIQSVGYEPSYSMRIGDCTVEKKAIAKAVTQLIQPREIVALDAGTTTTEVAKLLVNIQPLTVVTPSLTIFQMFGEADREEITVILSGGILRSKTLSLVGDLCEEVLLKYRCDKAIIGCNALSPELGAMNTNLLALGVKKSLVSISKKLIVVADHTKIGRTALATSASIEQIDTLVTDWQTPAHLVEEFVNKGIHVIVAQP</sequence>
<dbReference type="Gene3D" id="3.40.50.1360">
    <property type="match status" value="1"/>
</dbReference>
<keyword evidence="3" id="KW-0804">Transcription</keyword>
<dbReference type="Pfam" id="PF08220">
    <property type="entry name" value="HTH_DeoR"/>
    <property type="match status" value="1"/>
</dbReference>
<dbReference type="InterPro" id="IPR050313">
    <property type="entry name" value="Carb_Metab_HTH_regulators"/>
</dbReference>
<dbReference type="Proteomes" id="UP000061660">
    <property type="component" value="Chromosome"/>
</dbReference>
<dbReference type="GO" id="GO:0003700">
    <property type="term" value="F:DNA-binding transcription factor activity"/>
    <property type="evidence" value="ECO:0007669"/>
    <property type="project" value="InterPro"/>
</dbReference>
<dbReference type="SMART" id="SM01134">
    <property type="entry name" value="DeoRC"/>
    <property type="match status" value="1"/>
</dbReference>
<gene>
    <name evidence="5" type="ORF">IJ22_27500</name>
</gene>
<evidence type="ECO:0000256" key="1">
    <source>
        <dbReference type="ARBA" id="ARBA00023015"/>
    </source>
</evidence>
<dbReference type="PANTHER" id="PTHR30363">
    <property type="entry name" value="HTH-TYPE TRANSCRIPTIONAL REGULATOR SRLR-RELATED"/>
    <property type="match status" value="1"/>
</dbReference>
<organism evidence="5 6">
    <name type="scientific">Paenibacillus naphthalenovorans</name>
    <dbReference type="NCBI Taxonomy" id="162209"/>
    <lineage>
        <taxon>Bacteria</taxon>
        <taxon>Bacillati</taxon>
        <taxon>Bacillota</taxon>
        <taxon>Bacilli</taxon>
        <taxon>Bacillales</taxon>
        <taxon>Paenibacillaceae</taxon>
        <taxon>Paenibacillus</taxon>
    </lineage>
</organism>
<accession>A0A0U2VIA2</accession>
<feature type="domain" description="HTH deoR-type" evidence="4">
    <location>
        <begin position="2"/>
        <end position="57"/>
    </location>
</feature>
<dbReference type="SUPFAM" id="SSF46785">
    <property type="entry name" value="Winged helix' DNA-binding domain"/>
    <property type="match status" value="1"/>
</dbReference>
<dbReference type="EMBL" id="CP013652">
    <property type="protein sequence ID" value="ALS23123.1"/>
    <property type="molecule type" value="Genomic_DNA"/>
</dbReference>
<dbReference type="InterPro" id="IPR001034">
    <property type="entry name" value="DeoR_HTH"/>
</dbReference>
<dbReference type="PANTHER" id="PTHR30363:SF44">
    <property type="entry name" value="AGA OPERON TRANSCRIPTIONAL REPRESSOR-RELATED"/>
    <property type="match status" value="1"/>
</dbReference>
<dbReference type="PROSITE" id="PS51000">
    <property type="entry name" value="HTH_DEOR_2"/>
    <property type="match status" value="1"/>
</dbReference>
<dbReference type="PATRIC" id="fig|162209.4.peg.2928"/>
<dbReference type="InterPro" id="IPR037171">
    <property type="entry name" value="NagB/RpiA_transferase-like"/>
</dbReference>
<dbReference type="PRINTS" id="PR00037">
    <property type="entry name" value="HTHLACR"/>
</dbReference>
<dbReference type="PROSITE" id="PS00894">
    <property type="entry name" value="HTH_DEOR_1"/>
    <property type="match status" value="1"/>
</dbReference>
<evidence type="ECO:0000259" key="4">
    <source>
        <dbReference type="PROSITE" id="PS51000"/>
    </source>
</evidence>
<reference evidence="6" key="1">
    <citation type="submission" date="2015-12" db="EMBL/GenBank/DDBJ databases">
        <title>Complete genome sequences of two moderately thermophilic Paenibacillus species.</title>
        <authorList>
            <person name="Butler R.III."/>
            <person name="Wang J."/>
            <person name="Stark B.C."/>
            <person name="Pombert J.-F."/>
        </authorList>
    </citation>
    <scope>NUCLEOTIDE SEQUENCE [LARGE SCALE GENOMIC DNA]</scope>
    <source>
        <strain evidence="6">32O-Y</strain>
    </source>
</reference>